<dbReference type="Proteomes" id="UP001497744">
    <property type="component" value="Unassembled WGS sequence"/>
</dbReference>
<feature type="region of interest" description="Disordered" evidence="2">
    <location>
        <begin position="275"/>
        <end position="298"/>
    </location>
</feature>
<dbReference type="GO" id="GO:0031122">
    <property type="term" value="P:cytoplasmic microtubule organization"/>
    <property type="evidence" value="ECO:0007669"/>
    <property type="project" value="TreeGrafter"/>
</dbReference>
<evidence type="ECO:0000256" key="1">
    <source>
        <dbReference type="SAM" id="Coils"/>
    </source>
</evidence>
<dbReference type="GO" id="GO:0030705">
    <property type="term" value="P:cytoskeleton-dependent intracellular transport"/>
    <property type="evidence" value="ECO:0007669"/>
    <property type="project" value="TreeGrafter"/>
</dbReference>
<proteinExistence type="predicted"/>
<feature type="coiled-coil region" evidence="1">
    <location>
        <begin position="53"/>
        <end position="195"/>
    </location>
</feature>
<dbReference type="GeneID" id="94193161"/>
<gene>
    <name evidence="3" type="ORF">BcabD6B2_11130</name>
</gene>
<dbReference type="Gene3D" id="1.10.287.1490">
    <property type="match status" value="1"/>
</dbReference>
<dbReference type="AlphaFoldDB" id="A0AAV4LND5"/>
<sequence>MEEQREEAPSAAGVPAPSDAMTITEPNPDSPLADDFFYQKGHAELPHVEDAVYAALQKQLADKERECRMLEEQLVQANRQVETCYYQLEGNENRIRQYSAEVEEVRHELERRDRELNSARREYERIARVEAEKNRLSIEVEDLTRDLAAKINELESARASTFRLEGSVAEITEENTRLRREAHAIESECEAQKRKASEMYSLYQQVREENLHLVKELRSTNEGVRGTVPPDVPLRSTDLEDKLEQANELCSKQEKLLLERDAQIKILQQQVKQLERDHRKGSEARAAPAAGAAASDSELQRLSNDVRMLKMSNSGLSTELSALRSQMAEKNARINHLNCELMSLRHGRGPAAGGNVDLEDYMSDRKSGFNNSRVTGKLDDAGSTIEALWLAAADPKHRRWVKVHEAIGFLLLLGVRGGGSGDPGPQLAGRRGRAVAAHLAVRRVHEHGRGHATVEGVVGGDGGRVAVLLYGAGLREHVAALLVNAAGQRLPALRLLRAHARAPRSRLPNLVHAVRVAAQVAGLAVTLLPELADVGLVEAVGVAQLAEGVRVRAVGARLPAAALQVQLAHGRLDQVRGLLELALVVGVRALPAHAPEAPLWLVHVRADLRLVELFHRDDSHLARHLGLRCAGHRAVTTLAIRFNAAQVSPSTRL</sequence>
<organism evidence="3 4">
    <name type="scientific">Babesia caballi</name>
    <dbReference type="NCBI Taxonomy" id="5871"/>
    <lineage>
        <taxon>Eukaryota</taxon>
        <taxon>Sar</taxon>
        <taxon>Alveolata</taxon>
        <taxon>Apicomplexa</taxon>
        <taxon>Aconoidasida</taxon>
        <taxon>Piroplasmida</taxon>
        <taxon>Babesiidae</taxon>
        <taxon>Babesia</taxon>
    </lineage>
</organism>
<feature type="region of interest" description="Disordered" evidence="2">
    <location>
        <begin position="1"/>
        <end position="33"/>
    </location>
</feature>
<accession>A0AAV4LND5</accession>
<dbReference type="PANTHER" id="PTHR18947">
    <property type="entry name" value="HOOK PROTEINS"/>
    <property type="match status" value="1"/>
</dbReference>
<dbReference type="GO" id="GO:0005815">
    <property type="term" value="C:microtubule organizing center"/>
    <property type="evidence" value="ECO:0007669"/>
    <property type="project" value="TreeGrafter"/>
</dbReference>
<dbReference type="RefSeq" id="XP_067713749.1">
    <property type="nucleotide sequence ID" value="XM_067857648.1"/>
</dbReference>
<dbReference type="GO" id="GO:0005737">
    <property type="term" value="C:cytoplasm"/>
    <property type="evidence" value="ECO:0007669"/>
    <property type="project" value="TreeGrafter"/>
</dbReference>
<comment type="caution">
    <text evidence="3">The sequence shown here is derived from an EMBL/GenBank/DDBJ whole genome shotgun (WGS) entry which is preliminary data.</text>
</comment>
<name>A0AAV4LND5_BABCB</name>
<reference evidence="3 4" key="1">
    <citation type="submission" date="2021-06" db="EMBL/GenBank/DDBJ databases">
        <title>Genome sequence of Babesia caballi.</title>
        <authorList>
            <person name="Yamagishi J."/>
            <person name="Kidaka T."/>
            <person name="Ochi A."/>
        </authorList>
    </citation>
    <scope>NUCLEOTIDE SEQUENCE [LARGE SCALE GENOMIC DNA]</scope>
    <source>
        <strain evidence="3">USDA-D6B2</strain>
    </source>
</reference>
<evidence type="ECO:0000256" key="2">
    <source>
        <dbReference type="SAM" id="MobiDB-lite"/>
    </source>
</evidence>
<evidence type="ECO:0000313" key="4">
    <source>
        <dbReference type="Proteomes" id="UP001497744"/>
    </source>
</evidence>
<evidence type="ECO:0000313" key="3">
    <source>
        <dbReference type="EMBL" id="GIX61678.1"/>
    </source>
</evidence>
<keyword evidence="4" id="KW-1185">Reference proteome</keyword>
<keyword evidence="1" id="KW-0175">Coiled coil</keyword>
<dbReference type="PANTHER" id="PTHR18947:SF28">
    <property type="entry name" value="GIRDIN, ISOFORM A"/>
    <property type="match status" value="1"/>
</dbReference>
<protein>
    <submittedName>
        <fullName evidence="3">Restin homolog-like protein</fullName>
    </submittedName>
</protein>
<feature type="compositionally biased region" description="Low complexity" evidence="2">
    <location>
        <begin position="284"/>
        <end position="294"/>
    </location>
</feature>
<dbReference type="GO" id="GO:0051959">
    <property type="term" value="F:dynein light intermediate chain binding"/>
    <property type="evidence" value="ECO:0007669"/>
    <property type="project" value="TreeGrafter"/>
</dbReference>
<dbReference type="GO" id="GO:0008017">
    <property type="term" value="F:microtubule binding"/>
    <property type="evidence" value="ECO:0007669"/>
    <property type="project" value="TreeGrafter"/>
</dbReference>
<dbReference type="EMBL" id="BPLF01000001">
    <property type="protein sequence ID" value="GIX61678.1"/>
    <property type="molecule type" value="Genomic_DNA"/>
</dbReference>